<reference evidence="1" key="1">
    <citation type="journal article" date="2022" name="bioRxiv">
        <title>Sequencing and chromosome-scale assembly of the giantPleurodeles waltlgenome.</title>
        <authorList>
            <person name="Brown T."/>
            <person name="Elewa A."/>
            <person name="Iarovenko S."/>
            <person name="Subramanian E."/>
            <person name="Araus A.J."/>
            <person name="Petzold A."/>
            <person name="Susuki M."/>
            <person name="Suzuki K.-i.T."/>
            <person name="Hayashi T."/>
            <person name="Toyoda A."/>
            <person name="Oliveira C."/>
            <person name="Osipova E."/>
            <person name="Leigh N.D."/>
            <person name="Simon A."/>
            <person name="Yun M.H."/>
        </authorList>
    </citation>
    <scope>NUCLEOTIDE SEQUENCE</scope>
    <source>
        <strain evidence="1">20211129_DDA</strain>
        <tissue evidence="1">Liver</tissue>
    </source>
</reference>
<gene>
    <name evidence="1" type="ORF">NDU88_011905</name>
</gene>
<evidence type="ECO:0000313" key="2">
    <source>
        <dbReference type="Proteomes" id="UP001066276"/>
    </source>
</evidence>
<comment type="caution">
    <text evidence="1">The sequence shown here is derived from an EMBL/GenBank/DDBJ whole genome shotgun (WGS) entry which is preliminary data.</text>
</comment>
<organism evidence="1 2">
    <name type="scientific">Pleurodeles waltl</name>
    <name type="common">Iberian ribbed newt</name>
    <dbReference type="NCBI Taxonomy" id="8319"/>
    <lineage>
        <taxon>Eukaryota</taxon>
        <taxon>Metazoa</taxon>
        <taxon>Chordata</taxon>
        <taxon>Craniata</taxon>
        <taxon>Vertebrata</taxon>
        <taxon>Euteleostomi</taxon>
        <taxon>Amphibia</taxon>
        <taxon>Batrachia</taxon>
        <taxon>Caudata</taxon>
        <taxon>Salamandroidea</taxon>
        <taxon>Salamandridae</taxon>
        <taxon>Pleurodelinae</taxon>
        <taxon>Pleurodeles</taxon>
    </lineage>
</organism>
<sequence>MGAEKKLTFLVKLPIQSGPELRPIEVQKAWANQSLRCPEGGKRSTGAQRALTEPVAPAGSRVPRALLRSVIISHCFCSQRREDPLEPSTGGGVMVLV</sequence>
<protein>
    <submittedName>
        <fullName evidence="1">Uncharacterized protein</fullName>
    </submittedName>
</protein>
<accession>A0AAV7S3P3</accession>
<evidence type="ECO:0000313" key="1">
    <source>
        <dbReference type="EMBL" id="KAJ1159237.1"/>
    </source>
</evidence>
<dbReference type="EMBL" id="JANPWB010000009">
    <property type="protein sequence ID" value="KAJ1159237.1"/>
    <property type="molecule type" value="Genomic_DNA"/>
</dbReference>
<name>A0AAV7S3P3_PLEWA</name>
<dbReference type="Proteomes" id="UP001066276">
    <property type="component" value="Chromosome 5"/>
</dbReference>
<keyword evidence="2" id="KW-1185">Reference proteome</keyword>
<proteinExistence type="predicted"/>
<dbReference type="AlphaFoldDB" id="A0AAV7S3P3"/>